<reference evidence="6 8" key="1">
    <citation type="journal article" date="2018" name="BMC Genomics">
        <title>Comparative genomics of the wheat fungal pathogen Pyrenophora tritici-repentis reveals chromosomal variations and genome plasticity.</title>
        <authorList>
            <person name="Moolhuijzen P."/>
            <person name="See P.T."/>
            <person name="Hane J.K."/>
            <person name="Shi G."/>
            <person name="Liu Z."/>
            <person name="Oliver R.P."/>
            <person name="Moffat C.S."/>
        </authorList>
    </citation>
    <scope>NUCLEOTIDE SEQUENCE [LARGE SCALE GENOMIC DNA]</scope>
    <source>
        <strain evidence="6">M4</strain>
    </source>
</reference>
<feature type="transmembrane region" description="Helical" evidence="4">
    <location>
        <begin position="123"/>
        <end position="146"/>
    </location>
</feature>
<evidence type="ECO:0000313" key="8">
    <source>
        <dbReference type="Proteomes" id="UP000245464"/>
    </source>
</evidence>
<dbReference type="PANTHER" id="PTHR11360:SF234">
    <property type="entry name" value="MFS-TYPE TRANSPORTER DBAD-RELATED"/>
    <property type="match status" value="1"/>
</dbReference>
<comment type="similarity">
    <text evidence="2">Belongs to the major facilitator superfamily. Monocarboxylate porter (TC 2.A.1.13) family.</text>
</comment>
<feature type="transmembrane region" description="Helical" evidence="4">
    <location>
        <begin position="224"/>
        <end position="247"/>
    </location>
</feature>
<feature type="transmembrane region" description="Helical" evidence="4">
    <location>
        <begin position="362"/>
        <end position="381"/>
    </location>
</feature>
<evidence type="ECO:0000256" key="1">
    <source>
        <dbReference type="ARBA" id="ARBA00004141"/>
    </source>
</evidence>
<feature type="compositionally biased region" description="Polar residues" evidence="3">
    <location>
        <begin position="70"/>
        <end position="81"/>
    </location>
</feature>
<evidence type="ECO:0000256" key="4">
    <source>
        <dbReference type="SAM" id="Phobius"/>
    </source>
</evidence>
<dbReference type="EMBL" id="NQIK02000009">
    <property type="protein sequence ID" value="KAF7566705.1"/>
    <property type="molecule type" value="Genomic_DNA"/>
</dbReference>
<dbReference type="SUPFAM" id="SSF103473">
    <property type="entry name" value="MFS general substrate transporter"/>
    <property type="match status" value="1"/>
</dbReference>
<dbReference type="PROSITE" id="PS50850">
    <property type="entry name" value="MFS"/>
    <property type="match status" value="1"/>
</dbReference>
<dbReference type="PANTHER" id="PTHR11360">
    <property type="entry name" value="MONOCARBOXYLATE TRANSPORTER"/>
    <property type="match status" value="1"/>
</dbReference>
<feature type="transmembrane region" description="Helical" evidence="4">
    <location>
        <begin position="454"/>
        <end position="472"/>
    </location>
</feature>
<feature type="transmembrane region" description="Helical" evidence="4">
    <location>
        <begin position="166"/>
        <end position="184"/>
    </location>
</feature>
<dbReference type="Gene3D" id="1.20.1250.20">
    <property type="entry name" value="MFS general substrate transporter like domains"/>
    <property type="match status" value="2"/>
</dbReference>
<feature type="transmembrane region" description="Helical" evidence="4">
    <location>
        <begin position="322"/>
        <end position="342"/>
    </location>
</feature>
<dbReference type="InterPro" id="IPR036259">
    <property type="entry name" value="MFS_trans_sf"/>
</dbReference>
<evidence type="ECO:0000256" key="2">
    <source>
        <dbReference type="ARBA" id="ARBA00006727"/>
    </source>
</evidence>
<reference evidence="7" key="2">
    <citation type="submission" date="2021-05" db="EMBL/GenBank/DDBJ databases">
        <authorList>
            <person name="Moolhuijzen P.M."/>
            <person name="Moffat C.S."/>
        </authorList>
    </citation>
    <scope>NUCLEOTIDE SEQUENCE</scope>
    <source>
        <strain evidence="7">86-124</strain>
    </source>
</reference>
<dbReference type="OrthoDB" id="6509908at2759"/>
<dbReference type="Proteomes" id="UP000245464">
    <property type="component" value="Chromosome 9"/>
</dbReference>
<organism evidence="7 9">
    <name type="scientific">Pyrenophora tritici-repentis</name>
    <dbReference type="NCBI Taxonomy" id="45151"/>
    <lineage>
        <taxon>Eukaryota</taxon>
        <taxon>Fungi</taxon>
        <taxon>Dikarya</taxon>
        <taxon>Ascomycota</taxon>
        <taxon>Pezizomycotina</taxon>
        <taxon>Dothideomycetes</taxon>
        <taxon>Pleosporomycetidae</taxon>
        <taxon>Pleosporales</taxon>
        <taxon>Pleosporineae</taxon>
        <taxon>Pleosporaceae</taxon>
        <taxon>Pyrenophora</taxon>
    </lineage>
</organism>
<comment type="caution">
    <text evidence="7">The sequence shown here is derived from an EMBL/GenBank/DDBJ whole genome shotgun (WGS) entry which is preliminary data.</text>
</comment>
<keyword evidence="4" id="KW-1133">Transmembrane helix</keyword>
<feature type="transmembrane region" description="Helical" evidence="4">
    <location>
        <begin position="393"/>
        <end position="411"/>
    </location>
</feature>
<keyword evidence="4" id="KW-0472">Membrane</keyword>
<dbReference type="InterPro" id="IPR050327">
    <property type="entry name" value="Proton-linked_MCT"/>
</dbReference>
<comment type="subcellular location">
    <subcellularLocation>
        <location evidence="1">Membrane</location>
        <topology evidence="1">Multi-pass membrane protein</topology>
    </subcellularLocation>
</comment>
<feature type="transmembrane region" description="Helical" evidence="4">
    <location>
        <begin position="279"/>
        <end position="301"/>
    </location>
</feature>
<feature type="region of interest" description="Disordered" evidence="3">
    <location>
        <begin position="69"/>
        <end position="108"/>
    </location>
</feature>
<sequence>MPQSFSAPIVQKQHHAAEVNVDLFHASSFIINNIASAHIGNNHSTMAAHNLPESLDEKSTYRRSLASLESECSTGGEMTNRQQEKDEHVTDADEDTPTGSTLAPVRSAQPSVRDISKIPNGGLWAWLQVLGGFFLMFNSWGVINTFGTYQAYYETQLLTSSTPSSISWIGSIQSFLLLFVGALTGPVYDAGYFRELLIVGTVLLVLGQMMIGLCHAYWQILLAQAFCIGIGTGCFFVPSIAILSTYFSTRIGTAIGIVASGSSIGGVIYPVVFHKLLPQIGFAWATRVLGFMFLATMVIPITCMRTRVLPAKARSLLDLRAFLIPAYSLQVVGFFVGFMGLYMPFFYAQLYAIQEKITNQNLAFYLIAILNSTSVFGRIVPNLLSDRIGPYNAVIPCTIMSAITCLCFMAVSSTAGIVVLMAFYGFFSGCFVSIPPTIMVHLSADALDKIGTRLGQGFGCVALGLLIGTPIGGTILDKSGFNGVWIFGGCLLFGSAGLLTASRVAFRGWRIMIKA</sequence>
<feature type="transmembrane region" description="Helical" evidence="4">
    <location>
        <begin position="417"/>
        <end position="442"/>
    </location>
</feature>
<dbReference type="Pfam" id="PF07690">
    <property type="entry name" value="MFS_1"/>
    <property type="match status" value="1"/>
</dbReference>
<reference evidence="9" key="4">
    <citation type="journal article" date="2022" name="Microb. Genom.">
        <title>A global pangenome for the wheat fungal pathogen Pyrenophora tritici-repentis and prediction of effector protein structural homology.</title>
        <authorList>
            <person name="Moolhuijzen P.M."/>
            <person name="See P.T."/>
            <person name="Shi G."/>
            <person name="Powell H.R."/>
            <person name="Cockram J."/>
            <person name="Jorgensen L.N."/>
            <person name="Benslimane H."/>
            <person name="Strelkov S.E."/>
            <person name="Turner J."/>
            <person name="Liu Z."/>
            <person name="Moffat C.S."/>
        </authorList>
    </citation>
    <scope>NUCLEOTIDE SEQUENCE [LARGE SCALE GENOMIC DNA]</scope>
</reference>
<feature type="transmembrane region" description="Helical" evidence="4">
    <location>
        <begin position="196"/>
        <end position="218"/>
    </location>
</feature>
<feature type="domain" description="Major facilitator superfamily (MFS) profile" evidence="5">
    <location>
        <begin position="125"/>
        <end position="506"/>
    </location>
</feature>
<evidence type="ECO:0000259" key="5">
    <source>
        <dbReference type="PROSITE" id="PS50850"/>
    </source>
</evidence>
<protein>
    <submittedName>
        <fullName evidence="6">MFS-1 multi-domain protein</fullName>
    </submittedName>
    <submittedName>
        <fullName evidence="7">Major Facilitator Superfamily protein</fullName>
    </submittedName>
</protein>
<dbReference type="EMBL" id="NRDI02000026">
    <property type="protein sequence ID" value="KAI1508358.1"/>
    <property type="molecule type" value="Genomic_DNA"/>
</dbReference>
<dbReference type="InterPro" id="IPR020846">
    <property type="entry name" value="MFS_dom"/>
</dbReference>
<evidence type="ECO:0000313" key="9">
    <source>
        <dbReference type="Proteomes" id="UP000249757"/>
    </source>
</evidence>
<gene>
    <name evidence="7" type="ORF">Ptr86124_012580</name>
    <name evidence="6" type="ORF">PtrM4_150250</name>
</gene>
<keyword evidence="4" id="KW-0812">Transmembrane</keyword>
<name>A0A316ZWZ3_9PLEO</name>
<evidence type="ECO:0000313" key="7">
    <source>
        <dbReference type="EMBL" id="KAI1508358.1"/>
    </source>
</evidence>
<keyword evidence="9" id="KW-1185">Reference proteome</keyword>
<dbReference type="GO" id="GO:0016020">
    <property type="term" value="C:membrane"/>
    <property type="evidence" value="ECO:0007669"/>
    <property type="project" value="UniProtKB-SubCell"/>
</dbReference>
<evidence type="ECO:0000256" key="3">
    <source>
        <dbReference type="SAM" id="MobiDB-lite"/>
    </source>
</evidence>
<feature type="compositionally biased region" description="Basic and acidic residues" evidence="3">
    <location>
        <begin position="82"/>
        <end position="91"/>
    </location>
</feature>
<evidence type="ECO:0000313" key="6">
    <source>
        <dbReference type="EMBL" id="KAF7566705.1"/>
    </source>
</evidence>
<dbReference type="InterPro" id="IPR011701">
    <property type="entry name" value="MFS"/>
</dbReference>
<reference evidence="7" key="3">
    <citation type="journal article" date="2022" name="bioRxiv">
        <title>A global pangenome for the wheat fungal pathogen Pyrenophora tritici-repentis and prediction of effector protein structural homology.</title>
        <authorList>
            <person name="Moolhuijzen P."/>
            <person name="See P.T."/>
            <person name="Shi G."/>
            <person name="Powell H.R."/>
            <person name="Cockram J."/>
            <person name="Jorgensen L.N."/>
            <person name="Benslimane H."/>
            <person name="Strelkov S.E."/>
            <person name="Turner J."/>
            <person name="Liu Z."/>
            <person name="Moffat C.S."/>
        </authorList>
    </citation>
    <scope>NUCLEOTIDE SEQUENCE</scope>
    <source>
        <strain evidence="7">86-124</strain>
    </source>
</reference>
<feature type="transmembrane region" description="Helical" evidence="4">
    <location>
        <begin position="484"/>
        <end position="506"/>
    </location>
</feature>
<feature type="transmembrane region" description="Helical" evidence="4">
    <location>
        <begin position="254"/>
        <end position="273"/>
    </location>
</feature>
<dbReference type="AlphaFoldDB" id="A0A316ZWZ3"/>
<dbReference type="GO" id="GO:0022857">
    <property type="term" value="F:transmembrane transporter activity"/>
    <property type="evidence" value="ECO:0007669"/>
    <property type="project" value="InterPro"/>
</dbReference>
<dbReference type="Proteomes" id="UP000249757">
    <property type="component" value="Unassembled WGS sequence"/>
</dbReference>
<proteinExistence type="inferred from homology"/>
<accession>A0A316ZWZ3</accession>